<dbReference type="Pfam" id="PF20515">
    <property type="entry name" value="2OG-FeII_Oxy_6"/>
    <property type="match status" value="1"/>
</dbReference>
<evidence type="ECO:0000313" key="3">
    <source>
        <dbReference type="EMBL" id="PLW30272.1"/>
    </source>
</evidence>
<feature type="compositionally biased region" description="Basic and acidic residues" evidence="1">
    <location>
        <begin position="293"/>
        <end position="304"/>
    </location>
</feature>
<feature type="region of interest" description="Disordered" evidence="1">
    <location>
        <begin position="255"/>
        <end position="304"/>
    </location>
</feature>
<protein>
    <recommendedName>
        <fullName evidence="2">Tet-like 2OG-Fe(II) oxygenase domain-containing protein</fullName>
    </recommendedName>
</protein>
<feature type="compositionally biased region" description="Low complexity" evidence="1">
    <location>
        <begin position="140"/>
        <end position="155"/>
    </location>
</feature>
<evidence type="ECO:0000256" key="1">
    <source>
        <dbReference type="SAM" id="MobiDB-lite"/>
    </source>
</evidence>
<sequence>MPRCPPPPIPAPRFPLTPGLLCLLPPRSLGCKHSGPWHTLQYQMAPTPSKQTNRDSETTAELRHLRTRYNLRPLKPSSCPPRSLAVESVAGRHGPSMIGNAHKWHPFQKGSDLLWMTSGVDRCNDQGVEEAADPDGEGCSSSLSELSDASESDASPSKTPHKPACKLARKPAHKPSRKPARKLARKPACKAARKPARSKPAKPKTAPCAPPPPTCHQHSHPNPPIPEAVSDADRHGCAICDVYWRIYLNNELQTSQRPENTQEEHASAQPPVNQLTKKQEKQQKYNAKQRDKKRQESNIKYSGETRIRAHVSNSNPNARIRLMCDSFICWADPSHQKLIAVIKFHPFSAMDPALKAQYEFLSQHLIAQTRFQNANKSNGPAYSGEMYSLGWRKAFEANTKVGIQGISDKVKQDQLGFEDLQTHVPTIDRFIGDRFQSVSQPLFDEVKKHHEELKAPGLAPHFERDPDSFTSHLSFTIGAFANTPHMDTDASPFSFVMWIPIEKNTGNLVERNLQWNVHGKRLLILISLCPPKPHQTNTHEWVYLSNFLKRLKGPL</sequence>
<feature type="region of interest" description="Disordered" evidence="1">
    <location>
        <begin position="125"/>
        <end position="231"/>
    </location>
</feature>
<feature type="compositionally biased region" description="Acidic residues" evidence="1">
    <location>
        <begin position="127"/>
        <end position="136"/>
    </location>
</feature>
<organism evidence="3 4">
    <name type="scientific">Puccinia coronata f. sp. avenae</name>
    <dbReference type="NCBI Taxonomy" id="200324"/>
    <lineage>
        <taxon>Eukaryota</taxon>
        <taxon>Fungi</taxon>
        <taxon>Dikarya</taxon>
        <taxon>Basidiomycota</taxon>
        <taxon>Pucciniomycotina</taxon>
        <taxon>Pucciniomycetes</taxon>
        <taxon>Pucciniales</taxon>
        <taxon>Pucciniaceae</taxon>
        <taxon>Puccinia</taxon>
    </lineage>
</organism>
<reference evidence="3 4" key="1">
    <citation type="submission" date="2017-11" db="EMBL/GenBank/DDBJ databases">
        <title>De novo assembly and phasing of dikaryotic genomes from two isolates of Puccinia coronata f. sp. avenae, the causal agent of oat crown rust.</title>
        <authorList>
            <person name="Miller M.E."/>
            <person name="Zhang Y."/>
            <person name="Omidvar V."/>
            <person name="Sperschneider J."/>
            <person name="Schwessinger B."/>
            <person name="Raley C."/>
            <person name="Palmer J.M."/>
            <person name="Garnica D."/>
            <person name="Upadhyaya N."/>
            <person name="Rathjen J."/>
            <person name="Taylor J.M."/>
            <person name="Park R.F."/>
            <person name="Dodds P.N."/>
            <person name="Hirsch C.D."/>
            <person name="Kianian S.F."/>
            <person name="Figueroa M."/>
        </authorList>
    </citation>
    <scope>NUCLEOTIDE SEQUENCE [LARGE SCALE GENOMIC DNA]</scope>
    <source>
        <strain evidence="3">12NC29</strain>
    </source>
</reference>
<feature type="compositionally biased region" description="Basic residues" evidence="1">
    <location>
        <begin position="159"/>
        <end position="202"/>
    </location>
</feature>
<evidence type="ECO:0000313" key="4">
    <source>
        <dbReference type="Proteomes" id="UP000235388"/>
    </source>
</evidence>
<dbReference type="Proteomes" id="UP000235388">
    <property type="component" value="Unassembled WGS sequence"/>
</dbReference>
<accession>A0A2N5TXS6</accession>
<comment type="caution">
    <text evidence="3">The sequence shown here is derived from an EMBL/GenBank/DDBJ whole genome shotgun (WGS) entry which is preliminary data.</text>
</comment>
<name>A0A2N5TXS6_9BASI</name>
<keyword evidence="4" id="KW-1185">Reference proteome</keyword>
<dbReference type="OrthoDB" id="3211439at2759"/>
<feature type="domain" description="Tet-like 2OG-Fe(II) oxygenase" evidence="2">
    <location>
        <begin position="352"/>
        <end position="514"/>
    </location>
</feature>
<dbReference type="InterPro" id="IPR046798">
    <property type="entry name" value="2OG-FeII_Oxy_6"/>
</dbReference>
<dbReference type="EMBL" id="PGCJ01000383">
    <property type="protein sequence ID" value="PLW30272.1"/>
    <property type="molecule type" value="Genomic_DNA"/>
</dbReference>
<proteinExistence type="predicted"/>
<dbReference type="AlphaFoldDB" id="A0A2N5TXS6"/>
<evidence type="ECO:0000259" key="2">
    <source>
        <dbReference type="Pfam" id="PF20515"/>
    </source>
</evidence>
<gene>
    <name evidence="3" type="ORF">PCANC_23359</name>
</gene>